<accession>A0ABW7HYS9</accession>
<dbReference type="EMBL" id="JBIHMK010000094">
    <property type="protein sequence ID" value="MFH0250716.1"/>
    <property type="molecule type" value="Genomic_DNA"/>
</dbReference>
<protein>
    <submittedName>
        <fullName evidence="2">Uncharacterized protein</fullName>
    </submittedName>
</protein>
<organism evidence="2 3">
    <name type="scientific">Streptomyces chitinivorans</name>
    <dbReference type="NCBI Taxonomy" id="1257027"/>
    <lineage>
        <taxon>Bacteria</taxon>
        <taxon>Bacillati</taxon>
        <taxon>Actinomycetota</taxon>
        <taxon>Actinomycetes</taxon>
        <taxon>Kitasatosporales</taxon>
        <taxon>Streptomycetaceae</taxon>
        <taxon>Streptomyces</taxon>
    </lineage>
</organism>
<gene>
    <name evidence="2" type="ORF">ACG5V6_21185</name>
</gene>
<sequence length="177" mass="19028">MTVRAGEPFDTGRAVSDVEELLGAPLPEHGPTVAEGDPDTGEWSRTRGGGFLIAPIWESEDLTGVYGSEWETASETAESHLGSLTRELEKRWGGHRKVSMRVPLFRRRSGEPVPPLFGALCDEDCYGDLAVWGPVRAGGAVPGARRWVGVSLNQSDGDAPMIMVVVVSDSPVTEPEE</sequence>
<name>A0ABW7HYS9_9ACTN</name>
<feature type="region of interest" description="Disordered" evidence="1">
    <location>
        <begin position="24"/>
        <end position="45"/>
    </location>
</feature>
<dbReference type="RefSeq" id="WP_279950180.1">
    <property type="nucleotide sequence ID" value="NZ_JARWBZ010000015.1"/>
</dbReference>
<dbReference type="Proteomes" id="UP001607069">
    <property type="component" value="Unassembled WGS sequence"/>
</dbReference>
<keyword evidence="3" id="KW-1185">Reference proteome</keyword>
<evidence type="ECO:0000256" key="1">
    <source>
        <dbReference type="SAM" id="MobiDB-lite"/>
    </source>
</evidence>
<comment type="caution">
    <text evidence="2">The sequence shown here is derived from an EMBL/GenBank/DDBJ whole genome shotgun (WGS) entry which is preliminary data.</text>
</comment>
<evidence type="ECO:0000313" key="3">
    <source>
        <dbReference type="Proteomes" id="UP001607069"/>
    </source>
</evidence>
<reference evidence="2 3" key="1">
    <citation type="submission" date="2024-10" db="EMBL/GenBank/DDBJ databases">
        <authorList>
            <person name="Cho J.-C."/>
        </authorList>
    </citation>
    <scope>NUCLEOTIDE SEQUENCE [LARGE SCALE GENOMIC DNA]</scope>
    <source>
        <strain evidence="2 3">KCTC29696</strain>
    </source>
</reference>
<proteinExistence type="predicted"/>
<evidence type="ECO:0000313" key="2">
    <source>
        <dbReference type="EMBL" id="MFH0250716.1"/>
    </source>
</evidence>